<dbReference type="Ensembl" id="ENSNFUT00015011013.1">
    <property type="protein sequence ID" value="ENSNFUP00015010486.1"/>
    <property type="gene ID" value="ENSNFUG00015005174.1"/>
</dbReference>
<dbReference type="PANTHER" id="PTHR23268:SF102">
    <property type="entry name" value="IMMUNOGLOBULIN V-SET DOMAIN-CONTAINING PROTEIN"/>
    <property type="match status" value="1"/>
</dbReference>
<dbReference type="PROSITE" id="PS50835">
    <property type="entry name" value="IG_LIKE"/>
    <property type="match status" value="1"/>
</dbReference>
<evidence type="ECO:0000313" key="4">
    <source>
        <dbReference type="Ensembl" id="ENSNFUP00015010486.1"/>
    </source>
</evidence>
<proteinExistence type="predicted"/>
<organism evidence="4 5">
    <name type="scientific">Nothobranchius furzeri</name>
    <name type="common">Turquoise killifish</name>
    <dbReference type="NCBI Taxonomy" id="105023"/>
    <lineage>
        <taxon>Eukaryota</taxon>
        <taxon>Metazoa</taxon>
        <taxon>Chordata</taxon>
        <taxon>Craniata</taxon>
        <taxon>Vertebrata</taxon>
        <taxon>Euteleostomi</taxon>
        <taxon>Actinopterygii</taxon>
        <taxon>Neopterygii</taxon>
        <taxon>Teleostei</taxon>
        <taxon>Neoteleostei</taxon>
        <taxon>Acanthomorphata</taxon>
        <taxon>Ovalentaria</taxon>
        <taxon>Atherinomorphae</taxon>
        <taxon>Cyprinodontiformes</taxon>
        <taxon>Nothobranchiidae</taxon>
        <taxon>Nothobranchius</taxon>
    </lineage>
</organism>
<dbReference type="GO" id="GO:0005886">
    <property type="term" value="C:plasma membrane"/>
    <property type="evidence" value="ECO:0007669"/>
    <property type="project" value="TreeGrafter"/>
</dbReference>
<accession>A0A8C6NLS0</accession>
<dbReference type="GO" id="GO:0007166">
    <property type="term" value="P:cell surface receptor signaling pathway"/>
    <property type="evidence" value="ECO:0007669"/>
    <property type="project" value="TreeGrafter"/>
</dbReference>
<dbReference type="InterPro" id="IPR036179">
    <property type="entry name" value="Ig-like_dom_sf"/>
</dbReference>
<dbReference type="InterPro" id="IPR007110">
    <property type="entry name" value="Ig-like_dom"/>
</dbReference>
<dbReference type="InterPro" id="IPR050413">
    <property type="entry name" value="TCR_beta_variable"/>
</dbReference>
<keyword evidence="1" id="KW-0732">Signal</keyword>
<dbReference type="InterPro" id="IPR013783">
    <property type="entry name" value="Ig-like_fold"/>
</dbReference>
<dbReference type="GeneTree" id="ENSGT00940000177378"/>
<dbReference type="AlphaFoldDB" id="A0A8C6NLS0"/>
<dbReference type="Proteomes" id="UP000694548">
    <property type="component" value="Chromosome sgr16"/>
</dbReference>
<dbReference type="Gene3D" id="2.60.40.10">
    <property type="entry name" value="Immunoglobulins"/>
    <property type="match status" value="1"/>
</dbReference>
<dbReference type="SUPFAM" id="SSF48726">
    <property type="entry name" value="Immunoglobulin"/>
    <property type="match status" value="1"/>
</dbReference>
<dbReference type="GO" id="GO:0002376">
    <property type="term" value="P:immune system process"/>
    <property type="evidence" value="ECO:0007669"/>
    <property type="project" value="UniProtKB-KW"/>
</dbReference>
<evidence type="ECO:0000256" key="1">
    <source>
        <dbReference type="ARBA" id="ARBA00022729"/>
    </source>
</evidence>
<reference evidence="4" key="1">
    <citation type="submission" date="2014-08" db="EMBL/GenBank/DDBJ databases">
        <authorList>
            <person name="Senf B."/>
            <person name="Petzold A."/>
            <person name="Downie B.R."/>
            <person name="Koch P."/>
            <person name="Platzer M."/>
        </authorList>
    </citation>
    <scope>NUCLEOTIDE SEQUENCE [LARGE SCALE GENOMIC DNA]</scope>
    <source>
        <strain evidence="4">GRZ</strain>
    </source>
</reference>
<reference evidence="4" key="3">
    <citation type="submission" date="2025-09" db="UniProtKB">
        <authorList>
            <consortium name="Ensembl"/>
        </authorList>
    </citation>
    <scope>IDENTIFICATION</scope>
</reference>
<evidence type="ECO:0000256" key="2">
    <source>
        <dbReference type="ARBA" id="ARBA00022859"/>
    </source>
</evidence>
<feature type="domain" description="Ig-like" evidence="3">
    <location>
        <begin position="16"/>
        <end position="121"/>
    </location>
</feature>
<dbReference type="InterPro" id="IPR013106">
    <property type="entry name" value="Ig_V-set"/>
</dbReference>
<name>A0A8C6NLS0_NOTFU</name>
<evidence type="ECO:0000313" key="5">
    <source>
        <dbReference type="Proteomes" id="UP000694548"/>
    </source>
</evidence>
<dbReference type="PANTHER" id="PTHR23268">
    <property type="entry name" value="T-CELL RECEPTOR BETA CHAIN"/>
    <property type="match status" value="1"/>
</dbReference>
<protein>
    <recommendedName>
        <fullName evidence="3">Ig-like domain-containing protein</fullName>
    </recommendedName>
</protein>
<keyword evidence="5" id="KW-1185">Reference proteome</keyword>
<dbReference type="Pfam" id="PF07686">
    <property type="entry name" value="V-set"/>
    <property type="match status" value="1"/>
</dbReference>
<evidence type="ECO:0000259" key="3">
    <source>
        <dbReference type="PROSITE" id="PS50835"/>
    </source>
</evidence>
<sequence>MKWLTMEKYLKILSAPLEIIQTPMVVKHQGEEAIMECTQSKGEYHVMMFWLKKLPGGPIRQVVYNIAFNKPLFEPDFNDGRFSIMKLDHFKGNVTVKKLVLGDDGLYYCALSIIWQGVSGW</sequence>
<keyword evidence="2" id="KW-0391">Immunity</keyword>
<reference evidence="4" key="2">
    <citation type="submission" date="2025-08" db="UniProtKB">
        <authorList>
            <consortium name="Ensembl"/>
        </authorList>
    </citation>
    <scope>IDENTIFICATION</scope>
</reference>